<sequence length="37" mass="4233">MKTNLCPLCKTQLQTVYTTKDYLVSGESFDIIECQDC</sequence>
<evidence type="ECO:0008006" key="2">
    <source>
        <dbReference type="Google" id="ProtNLM"/>
    </source>
</evidence>
<organism evidence="1">
    <name type="scientific">marine metagenome</name>
    <dbReference type="NCBI Taxonomy" id="408172"/>
    <lineage>
        <taxon>unclassified sequences</taxon>
        <taxon>metagenomes</taxon>
        <taxon>ecological metagenomes</taxon>
    </lineage>
</organism>
<accession>A0A382W577</accession>
<evidence type="ECO:0000313" key="1">
    <source>
        <dbReference type="EMBL" id="SVD53760.1"/>
    </source>
</evidence>
<protein>
    <recommendedName>
        <fullName evidence="2">Transcription factor zinc-finger domain-containing protein</fullName>
    </recommendedName>
</protein>
<proteinExistence type="predicted"/>
<feature type="non-terminal residue" evidence="1">
    <location>
        <position position="37"/>
    </location>
</feature>
<gene>
    <name evidence="1" type="ORF">METZ01_LOCUS406614</name>
</gene>
<name>A0A382W577_9ZZZZ</name>
<dbReference type="AlphaFoldDB" id="A0A382W577"/>
<dbReference type="EMBL" id="UINC01157012">
    <property type="protein sequence ID" value="SVD53760.1"/>
    <property type="molecule type" value="Genomic_DNA"/>
</dbReference>
<reference evidence="1" key="1">
    <citation type="submission" date="2018-05" db="EMBL/GenBank/DDBJ databases">
        <authorList>
            <person name="Lanie J.A."/>
            <person name="Ng W.-L."/>
            <person name="Kazmierczak K.M."/>
            <person name="Andrzejewski T.M."/>
            <person name="Davidsen T.M."/>
            <person name="Wayne K.J."/>
            <person name="Tettelin H."/>
            <person name="Glass J.I."/>
            <person name="Rusch D."/>
            <person name="Podicherti R."/>
            <person name="Tsui H.-C.T."/>
            <person name="Winkler M.E."/>
        </authorList>
    </citation>
    <scope>NUCLEOTIDE SEQUENCE</scope>
</reference>